<sequence length="119" mass="13239">MDPYITETPVAVVEVDHTPEHDVVFAELGFCAASVAHEVTSAGAAPSTTGRARASRWSSSATASSTAAIELSRLPLPWNQRERRSGLDPVTRQRRRPRRFDRSFPLGYRSYRAGTPLRW</sequence>
<protein>
    <submittedName>
        <fullName evidence="1">Uncharacterized protein</fullName>
    </submittedName>
</protein>
<dbReference type="Proteomes" id="UP001500192">
    <property type="component" value="Unassembled WGS sequence"/>
</dbReference>
<reference evidence="2" key="1">
    <citation type="journal article" date="2019" name="Int. J. Syst. Evol. Microbiol.">
        <title>The Global Catalogue of Microorganisms (GCM) 10K type strain sequencing project: providing services to taxonomists for standard genome sequencing and annotation.</title>
        <authorList>
            <consortium name="The Broad Institute Genomics Platform"/>
            <consortium name="The Broad Institute Genome Sequencing Center for Infectious Disease"/>
            <person name="Wu L."/>
            <person name="Ma J."/>
        </authorList>
    </citation>
    <scope>NUCLEOTIDE SEQUENCE [LARGE SCALE GENOMIC DNA]</scope>
    <source>
        <strain evidence="2">JCM 18054</strain>
    </source>
</reference>
<dbReference type="EMBL" id="BAABIB010000018">
    <property type="protein sequence ID" value="GAA5154426.1"/>
    <property type="molecule type" value="Genomic_DNA"/>
</dbReference>
<keyword evidence="2" id="KW-1185">Reference proteome</keyword>
<gene>
    <name evidence="1" type="ORF">GCM10023214_08870</name>
</gene>
<name>A0ABP9PZ11_9PSEU</name>
<evidence type="ECO:0000313" key="2">
    <source>
        <dbReference type="Proteomes" id="UP001500192"/>
    </source>
</evidence>
<accession>A0ABP9PZ11</accession>
<proteinExistence type="predicted"/>
<evidence type="ECO:0000313" key="1">
    <source>
        <dbReference type="EMBL" id="GAA5154426.1"/>
    </source>
</evidence>
<organism evidence="1 2">
    <name type="scientific">Amycolatopsis dongchuanensis</name>
    <dbReference type="NCBI Taxonomy" id="1070866"/>
    <lineage>
        <taxon>Bacteria</taxon>
        <taxon>Bacillati</taxon>
        <taxon>Actinomycetota</taxon>
        <taxon>Actinomycetes</taxon>
        <taxon>Pseudonocardiales</taxon>
        <taxon>Pseudonocardiaceae</taxon>
        <taxon>Amycolatopsis</taxon>
    </lineage>
</organism>
<comment type="caution">
    <text evidence="1">The sequence shown here is derived from an EMBL/GenBank/DDBJ whole genome shotgun (WGS) entry which is preliminary data.</text>
</comment>